<sequence length="440" mass="44894">MNASTGSGTGTALTPTPTAPAPAPPRRNLRPWAVAGVAAVAIVTAGAFTTLAGLLVGPLHSEFGWSRGSIGVAMAVNMVVYGATAPFAAALMDRFGMRRVIGGSLALIATGAAGTLTMGEVWQLVLYWGVFVGLGSGAASMVFAATLTERWFVARRGLVAGLLTAASVFGQFVFLPVLSRVVAGPGWRTATLSLAVAAAVATPLVAAFLRDHPADVGRLPHGAREFVPRPEPVSGAAGRAVRTLVSASRTAPFWLLAGIFAVCGASTNGVMWSHFAPAAHDHGMPVTAAASVLALIGIFNVAGTVASGWLTDRYDARRLLAAYFAVRGLSLLVLPLLFAATLNAPLVAFAVVFGLLDVATVPPTIALAREHFGSRGAIVFGWVNAGHQLGAGAVAFGGGVARDLFGSYDVVWVTTAALCAAAALLALVVRRPRPAGHPAP</sequence>
<keyword evidence="4 6" id="KW-0472">Membrane</keyword>
<evidence type="ECO:0000256" key="5">
    <source>
        <dbReference type="SAM" id="MobiDB-lite"/>
    </source>
</evidence>
<feature type="transmembrane region" description="Helical" evidence="6">
    <location>
        <begin position="68"/>
        <end position="88"/>
    </location>
</feature>
<dbReference type="AlphaFoldDB" id="A0A372M144"/>
<feature type="region of interest" description="Disordered" evidence="5">
    <location>
        <begin position="1"/>
        <end position="26"/>
    </location>
</feature>
<evidence type="ECO:0000256" key="1">
    <source>
        <dbReference type="ARBA" id="ARBA00004651"/>
    </source>
</evidence>
<evidence type="ECO:0000256" key="2">
    <source>
        <dbReference type="ARBA" id="ARBA00022692"/>
    </source>
</evidence>
<dbReference type="PANTHER" id="PTHR11360:SF284">
    <property type="entry name" value="EG:103B4.3 PROTEIN-RELATED"/>
    <property type="match status" value="1"/>
</dbReference>
<protein>
    <submittedName>
        <fullName evidence="8">MFS transporter</fullName>
    </submittedName>
</protein>
<feature type="transmembrane region" description="Helical" evidence="6">
    <location>
        <begin position="379"/>
        <end position="398"/>
    </location>
</feature>
<feature type="transmembrane region" description="Helical" evidence="6">
    <location>
        <begin position="32"/>
        <end position="56"/>
    </location>
</feature>
<dbReference type="Pfam" id="PF07690">
    <property type="entry name" value="MFS_1"/>
    <property type="match status" value="1"/>
</dbReference>
<name>A0A372M144_9ACTN</name>
<feature type="transmembrane region" description="Helical" evidence="6">
    <location>
        <begin position="190"/>
        <end position="209"/>
    </location>
</feature>
<dbReference type="InterPro" id="IPR050327">
    <property type="entry name" value="Proton-linked_MCT"/>
</dbReference>
<feature type="domain" description="Major facilitator superfamily (MFS) profile" evidence="7">
    <location>
        <begin position="34"/>
        <end position="434"/>
    </location>
</feature>
<dbReference type="InterPro" id="IPR011701">
    <property type="entry name" value="MFS"/>
</dbReference>
<dbReference type="InterPro" id="IPR020846">
    <property type="entry name" value="MFS_dom"/>
</dbReference>
<feature type="compositionally biased region" description="Low complexity" evidence="5">
    <location>
        <begin position="1"/>
        <end position="16"/>
    </location>
</feature>
<dbReference type="PROSITE" id="PS50850">
    <property type="entry name" value="MFS"/>
    <property type="match status" value="1"/>
</dbReference>
<proteinExistence type="predicted"/>
<evidence type="ECO:0000256" key="4">
    <source>
        <dbReference type="ARBA" id="ARBA00023136"/>
    </source>
</evidence>
<feature type="transmembrane region" description="Helical" evidence="6">
    <location>
        <begin position="100"/>
        <end position="119"/>
    </location>
</feature>
<evidence type="ECO:0000259" key="7">
    <source>
        <dbReference type="PROSITE" id="PS50850"/>
    </source>
</evidence>
<dbReference type="PANTHER" id="PTHR11360">
    <property type="entry name" value="MONOCARBOXYLATE TRANSPORTER"/>
    <property type="match status" value="1"/>
</dbReference>
<evidence type="ECO:0000256" key="3">
    <source>
        <dbReference type="ARBA" id="ARBA00022989"/>
    </source>
</evidence>
<keyword evidence="3 6" id="KW-1133">Transmembrane helix</keyword>
<dbReference type="InterPro" id="IPR036259">
    <property type="entry name" value="MFS_trans_sf"/>
</dbReference>
<feature type="transmembrane region" description="Helical" evidence="6">
    <location>
        <begin position="410"/>
        <end position="429"/>
    </location>
</feature>
<dbReference type="Gene3D" id="1.20.1250.20">
    <property type="entry name" value="MFS general substrate transporter like domains"/>
    <property type="match status" value="2"/>
</dbReference>
<comment type="caution">
    <text evidence="8">The sequence shown here is derived from an EMBL/GenBank/DDBJ whole genome shotgun (WGS) entry which is preliminary data.</text>
</comment>
<feature type="transmembrane region" description="Helical" evidence="6">
    <location>
        <begin position="287"/>
        <end position="310"/>
    </location>
</feature>
<dbReference type="CDD" id="cd17355">
    <property type="entry name" value="MFS_YcxA_like"/>
    <property type="match status" value="1"/>
</dbReference>
<comment type="subcellular location">
    <subcellularLocation>
        <location evidence="1">Cell membrane</location>
        <topology evidence="1">Multi-pass membrane protein</topology>
    </subcellularLocation>
</comment>
<feature type="transmembrane region" description="Helical" evidence="6">
    <location>
        <begin position="346"/>
        <end position="367"/>
    </location>
</feature>
<dbReference type="GO" id="GO:0005886">
    <property type="term" value="C:plasma membrane"/>
    <property type="evidence" value="ECO:0007669"/>
    <property type="project" value="UniProtKB-SubCell"/>
</dbReference>
<evidence type="ECO:0000256" key="6">
    <source>
        <dbReference type="SAM" id="Phobius"/>
    </source>
</evidence>
<dbReference type="Proteomes" id="UP000263094">
    <property type="component" value="Unassembled WGS sequence"/>
</dbReference>
<feature type="transmembrane region" description="Helical" evidence="6">
    <location>
        <begin position="125"/>
        <end position="145"/>
    </location>
</feature>
<dbReference type="GO" id="GO:0022857">
    <property type="term" value="F:transmembrane transporter activity"/>
    <property type="evidence" value="ECO:0007669"/>
    <property type="project" value="InterPro"/>
</dbReference>
<dbReference type="SUPFAM" id="SSF103473">
    <property type="entry name" value="MFS general substrate transporter"/>
    <property type="match status" value="1"/>
</dbReference>
<organism evidence="8 9">
    <name type="scientific">Streptomyces triticagri</name>
    <dbReference type="NCBI Taxonomy" id="2293568"/>
    <lineage>
        <taxon>Bacteria</taxon>
        <taxon>Bacillati</taxon>
        <taxon>Actinomycetota</taxon>
        <taxon>Actinomycetes</taxon>
        <taxon>Kitasatosporales</taxon>
        <taxon>Streptomycetaceae</taxon>
        <taxon>Streptomyces</taxon>
    </lineage>
</organism>
<accession>A0A372M144</accession>
<gene>
    <name evidence="8" type="ORF">DY218_21540</name>
</gene>
<keyword evidence="9" id="KW-1185">Reference proteome</keyword>
<feature type="transmembrane region" description="Helical" evidence="6">
    <location>
        <begin position="157"/>
        <end position="178"/>
    </location>
</feature>
<dbReference type="OrthoDB" id="146345at2"/>
<evidence type="ECO:0000313" key="8">
    <source>
        <dbReference type="EMBL" id="RFU84632.1"/>
    </source>
</evidence>
<dbReference type="EMBL" id="QUAK01000117">
    <property type="protein sequence ID" value="RFU84632.1"/>
    <property type="molecule type" value="Genomic_DNA"/>
</dbReference>
<feature type="transmembrane region" description="Helical" evidence="6">
    <location>
        <begin position="253"/>
        <end position="275"/>
    </location>
</feature>
<reference evidence="8 9" key="1">
    <citation type="submission" date="2018-08" db="EMBL/GenBank/DDBJ databases">
        <title>Isolation, diversity and antifungal activity of Actinobacteria from wheat.</title>
        <authorList>
            <person name="Han C."/>
        </authorList>
    </citation>
    <scope>NUCLEOTIDE SEQUENCE [LARGE SCALE GENOMIC DNA]</scope>
    <source>
        <strain evidence="8 9">NEAU-YY421</strain>
    </source>
</reference>
<feature type="transmembrane region" description="Helical" evidence="6">
    <location>
        <begin position="322"/>
        <end position="340"/>
    </location>
</feature>
<dbReference type="RefSeq" id="WP_128557741.1">
    <property type="nucleotide sequence ID" value="NZ_QUAK01000117.1"/>
</dbReference>
<keyword evidence="2 6" id="KW-0812">Transmembrane</keyword>
<evidence type="ECO:0000313" key="9">
    <source>
        <dbReference type="Proteomes" id="UP000263094"/>
    </source>
</evidence>